<evidence type="ECO:0000256" key="4">
    <source>
        <dbReference type="ARBA" id="ARBA00022692"/>
    </source>
</evidence>
<comment type="caution">
    <text evidence="9">The sequence shown here is derived from an EMBL/GenBank/DDBJ whole genome shotgun (WGS) entry which is preliminary data.</text>
</comment>
<feature type="transmembrane region" description="Helical" evidence="7">
    <location>
        <begin position="152"/>
        <end position="170"/>
    </location>
</feature>
<gene>
    <name evidence="9" type="ORF">NQT62_13495</name>
</gene>
<feature type="transmembrane region" description="Helical" evidence="7">
    <location>
        <begin position="297"/>
        <end position="317"/>
    </location>
</feature>
<sequence length="332" mass="37182">MKRFERPIPESVWIDWMSQWAELCHTGLSALEALELSLEWMTQHGQHRRLQDRLGPCIEALQGGVAPEQVFGAQHNNWPAPLQLAVRCAQVHGDWSQALTRQSQEWRQAQQFRHSLLQSLSYPALVLFSAVGLWILLGSTVGFSIPPLSLDLPTTLIMTGGAIAVVGLVLRSRVSQHRALGFGAYLGRWKIRPALQVHQHFFTMACELEAGVDLLKVLNRPLTGRSAMEKALAEFNHHLLRSLQRGNRLSSALEQAQAPGFLVSQGRLAEHSGNLHQCFNLCARIYLTMAQQRRQRLSTWLSPMALGVSGLVILLAYQTTLAPLYQQLGQWP</sequence>
<proteinExistence type="inferred from homology"/>
<protein>
    <submittedName>
        <fullName evidence="9">Type II secretion system F family protein</fullName>
    </submittedName>
</protein>
<comment type="subcellular location">
    <subcellularLocation>
        <location evidence="1">Cell membrane</location>
        <topology evidence="1">Multi-pass membrane protein</topology>
    </subcellularLocation>
</comment>
<dbReference type="Gene3D" id="1.20.81.30">
    <property type="entry name" value="Type II secretion system (T2SS), domain F"/>
    <property type="match status" value="2"/>
</dbReference>
<reference evidence="9 10" key="1">
    <citation type="submission" date="2022-07" db="EMBL/GenBank/DDBJ databases">
        <authorList>
            <person name="Xamxidin M."/>
            <person name="Wu M."/>
        </authorList>
    </citation>
    <scope>NUCLEOTIDE SEQUENCE [LARGE SCALE GENOMIC DNA]</scope>
    <source>
        <strain evidence="9 10">NBRC 111650</strain>
    </source>
</reference>
<dbReference type="Pfam" id="PF00482">
    <property type="entry name" value="T2SSF"/>
    <property type="match status" value="2"/>
</dbReference>
<evidence type="ECO:0000313" key="10">
    <source>
        <dbReference type="Proteomes" id="UP001204142"/>
    </source>
</evidence>
<accession>A0ABT1WIV4</accession>
<name>A0ABT1WIV4_9BURK</name>
<keyword evidence="4 7" id="KW-0812">Transmembrane</keyword>
<dbReference type="PANTHER" id="PTHR30012:SF0">
    <property type="entry name" value="TYPE II SECRETION SYSTEM PROTEIN F-RELATED"/>
    <property type="match status" value="1"/>
</dbReference>
<evidence type="ECO:0000256" key="7">
    <source>
        <dbReference type="SAM" id="Phobius"/>
    </source>
</evidence>
<evidence type="ECO:0000259" key="8">
    <source>
        <dbReference type="Pfam" id="PF00482"/>
    </source>
</evidence>
<dbReference type="PANTHER" id="PTHR30012">
    <property type="entry name" value="GENERAL SECRETION PATHWAY PROTEIN"/>
    <property type="match status" value="1"/>
</dbReference>
<evidence type="ECO:0000256" key="3">
    <source>
        <dbReference type="ARBA" id="ARBA00022475"/>
    </source>
</evidence>
<evidence type="ECO:0000256" key="6">
    <source>
        <dbReference type="ARBA" id="ARBA00023136"/>
    </source>
</evidence>
<dbReference type="EMBL" id="JANIGO010000005">
    <property type="protein sequence ID" value="MCQ8897450.1"/>
    <property type="molecule type" value="Genomic_DNA"/>
</dbReference>
<keyword evidence="5 7" id="KW-1133">Transmembrane helix</keyword>
<organism evidence="9 10">
    <name type="scientific">Limnobacter humi</name>
    <dbReference type="NCBI Taxonomy" id="1778671"/>
    <lineage>
        <taxon>Bacteria</taxon>
        <taxon>Pseudomonadati</taxon>
        <taxon>Pseudomonadota</taxon>
        <taxon>Betaproteobacteria</taxon>
        <taxon>Burkholderiales</taxon>
        <taxon>Burkholderiaceae</taxon>
        <taxon>Limnobacter</taxon>
    </lineage>
</organism>
<evidence type="ECO:0000256" key="2">
    <source>
        <dbReference type="ARBA" id="ARBA00005745"/>
    </source>
</evidence>
<comment type="similarity">
    <text evidence="2">Belongs to the GSP F family.</text>
</comment>
<dbReference type="InterPro" id="IPR003004">
    <property type="entry name" value="GspF/PilC"/>
</dbReference>
<keyword evidence="6 7" id="KW-0472">Membrane</keyword>
<evidence type="ECO:0000313" key="9">
    <source>
        <dbReference type="EMBL" id="MCQ8897450.1"/>
    </source>
</evidence>
<keyword evidence="10" id="KW-1185">Reference proteome</keyword>
<feature type="transmembrane region" description="Helical" evidence="7">
    <location>
        <begin position="120"/>
        <end position="146"/>
    </location>
</feature>
<dbReference type="Proteomes" id="UP001204142">
    <property type="component" value="Unassembled WGS sequence"/>
</dbReference>
<evidence type="ECO:0000256" key="1">
    <source>
        <dbReference type="ARBA" id="ARBA00004651"/>
    </source>
</evidence>
<dbReference type="InterPro" id="IPR018076">
    <property type="entry name" value="T2SS_GspF_dom"/>
</dbReference>
<feature type="domain" description="Type II secretion system protein GspF" evidence="8">
    <location>
        <begin position="17"/>
        <end position="137"/>
    </location>
</feature>
<keyword evidence="3" id="KW-1003">Cell membrane</keyword>
<dbReference type="RefSeq" id="WP_256765256.1">
    <property type="nucleotide sequence ID" value="NZ_JANIGO010000005.1"/>
</dbReference>
<feature type="domain" description="Type II secretion system protein GspF" evidence="8">
    <location>
        <begin position="203"/>
        <end position="317"/>
    </location>
</feature>
<evidence type="ECO:0000256" key="5">
    <source>
        <dbReference type="ARBA" id="ARBA00022989"/>
    </source>
</evidence>
<dbReference type="InterPro" id="IPR042094">
    <property type="entry name" value="T2SS_GspF_sf"/>
</dbReference>